<proteinExistence type="predicted"/>
<evidence type="ECO:0008006" key="4">
    <source>
        <dbReference type="Google" id="ProtNLM"/>
    </source>
</evidence>
<feature type="transmembrane region" description="Helical" evidence="1">
    <location>
        <begin position="32"/>
        <end position="49"/>
    </location>
</feature>
<dbReference type="RefSeq" id="WP_089057392.1">
    <property type="nucleotide sequence ID" value="NZ_CP100442.1"/>
</dbReference>
<name>A0ABX4CXB2_9FLAO</name>
<dbReference type="EMBL" id="MUHD01000014">
    <property type="protein sequence ID" value="OXB08939.1"/>
    <property type="molecule type" value="Genomic_DNA"/>
</dbReference>
<protein>
    <recommendedName>
        <fullName evidence="4">LPXTG-motif cell wall anchor domain-containing protein</fullName>
    </recommendedName>
</protein>
<evidence type="ECO:0000313" key="3">
    <source>
        <dbReference type="Proteomes" id="UP000198381"/>
    </source>
</evidence>
<accession>A0ABX4CXB2</accession>
<gene>
    <name evidence="2" type="ORF">B0A81_07195</name>
</gene>
<keyword evidence="1" id="KW-0812">Transmembrane</keyword>
<evidence type="ECO:0000313" key="2">
    <source>
        <dbReference type="EMBL" id="OXB08939.1"/>
    </source>
</evidence>
<reference evidence="2 3" key="1">
    <citation type="submission" date="2016-11" db="EMBL/GenBank/DDBJ databases">
        <title>Whole genomes of Flavobacteriaceae.</title>
        <authorList>
            <person name="Stine C."/>
            <person name="Li C."/>
            <person name="Tadesse D."/>
        </authorList>
    </citation>
    <scope>NUCLEOTIDE SEQUENCE [LARGE SCALE GENOMIC DNA]</scope>
    <source>
        <strain evidence="2 3">CCUG 60112</strain>
    </source>
</reference>
<feature type="transmembrane region" description="Helical" evidence="1">
    <location>
        <begin position="9"/>
        <end position="26"/>
    </location>
</feature>
<keyword evidence="1" id="KW-0472">Membrane</keyword>
<sequence length="64" mass="7744">MGYLKYTQYVYIVFAVFFIYDGVTKLNEGNESYPMSLIIAGMAVFMFFFRRRFVKKFDDRNKKQ</sequence>
<dbReference type="Proteomes" id="UP000198381">
    <property type="component" value="Unassembled WGS sequence"/>
</dbReference>
<evidence type="ECO:0000256" key="1">
    <source>
        <dbReference type="SAM" id="Phobius"/>
    </source>
</evidence>
<organism evidence="2 3">
    <name type="scientific">Flavobacterium plurextorum</name>
    <dbReference type="NCBI Taxonomy" id="1114867"/>
    <lineage>
        <taxon>Bacteria</taxon>
        <taxon>Pseudomonadati</taxon>
        <taxon>Bacteroidota</taxon>
        <taxon>Flavobacteriia</taxon>
        <taxon>Flavobacteriales</taxon>
        <taxon>Flavobacteriaceae</taxon>
        <taxon>Flavobacterium</taxon>
    </lineage>
</organism>
<keyword evidence="1" id="KW-1133">Transmembrane helix</keyword>
<comment type="caution">
    <text evidence="2">The sequence shown here is derived from an EMBL/GenBank/DDBJ whole genome shotgun (WGS) entry which is preliminary data.</text>
</comment>
<keyword evidence="3" id="KW-1185">Reference proteome</keyword>